<gene>
    <name evidence="7" type="ORF">B0I35DRAFT_188861</name>
</gene>
<protein>
    <submittedName>
        <fullName evidence="7">20S cyclosome subunit</fullName>
    </submittedName>
</protein>
<comment type="similarity">
    <text evidence="1">Belongs to the APC1 family.</text>
</comment>
<evidence type="ECO:0000313" key="8">
    <source>
        <dbReference type="Proteomes" id="UP000813444"/>
    </source>
</evidence>
<comment type="caution">
    <text evidence="7">The sequence shown here is derived from an EMBL/GenBank/DDBJ whole genome shotgun (WGS) entry which is preliminary data.</text>
</comment>
<dbReference type="GO" id="GO:0070979">
    <property type="term" value="P:protein K11-linked ubiquitination"/>
    <property type="evidence" value="ECO:0007669"/>
    <property type="project" value="TreeGrafter"/>
</dbReference>
<keyword evidence="3" id="KW-0498">Mitosis</keyword>
<feature type="compositionally biased region" description="Polar residues" evidence="5">
    <location>
        <begin position="1911"/>
        <end position="1928"/>
    </location>
</feature>
<dbReference type="GO" id="GO:0005680">
    <property type="term" value="C:anaphase-promoting complex"/>
    <property type="evidence" value="ECO:0007669"/>
    <property type="project" value="InterPro"/>
</dbReference>
<dbReference type="GO" id="GO:0031145">
    <property type="term" value="P:anaphase-promoting complex-dependent catabolic process"/>
    <property type="evidence" value="ECO:0007669"/>
    <property type="project" value="TreeGrafter"/>
</dbReference>
<feature type="region of interest" description="Disordered" evidence="5">
    <location>
        <begin position="768"/>
        <end position="794"/>
    </location>
</feature>
<accession>A0A8K0WSX3</accession>
<keyword evidence="8" id="KW-1185">Reference proteome</keyword>
<dbReference type="InterPro" id="IPR011989">
    <property type="entry name" value="ARM-like"/>
</dbReference>
<feature type="region of interest" description="Disordered" evidence="5">
    <location>
        <begin position="425"/>
        <end position="444"/>
    </location>
</feature>
<evidence type="ECO:0000256" key="5">
    <source>
        <dbReference type="SAM" id="MobiDB-lite"/>
    </source>
</evidence>
<feature type="region of interest" description="Disordered" evidence="5">
    <location>
        <begin position="321"/>
        <end position="402"/>
    </location>
</feature>
<evidence type="ECO:0000256" key="2">
    <source>
        <dbReference type="ARBA" id="ARBA00022618"/>
    </source>
</evidence>
<evidence type="ECO:0000256" key="1">
    <source>
        <dbReference type="ARBA" id="ARBA00010547"/>
    </source>
</evidence>
<evidence type="ECO:0000256" key="3">
    <source>
        <dbReference type="ARBA" id="ARBA00022776"/>
    </source>
</evidence>
<dbReference type="FunFam" id="1.25.10.10:FF:000283">
    <property type="entry name" value="Anaphase-promoting complex subunit 1"/>
    <property type="match status" value="1"/>
</dbReference>
<dbReference type="GO" id="GO:0060090">
    <property type="term" value="F:molecular adaptor activity"/>
    <property type="evidence" value="ECO:0007669"/>
    <property type="project" value="TreeGrafter"/>
</dbReference>
<feature type="region of interest" description="Disordered" evidence="5">
    <location>
        <begin position="1903"/>
        <end position="1941"/>
    </location>
</feature>
<keyword evidence="2" id="KW-0132">Cell division</keyword>
<dbReference type="EMBL" id="JAGPNK010000004">
    <property type="protein sequence ID" value="KAH7322831.1"/>
    <property type="molecule type" value="Genomic_DNA"/>
</dbReference>
<feature type="compositionally biased region" description="Basic residues" evidence="5">
    <location>
        <begin position="321"/>
        <end position="335"/>
    </location>
</feature>
<dbReference type="PANTHER" id="PTHR12827">
    <property type="entry name" value="MEIOTIC CHECKPOINT REGULATOR TSG24 FAMILY MEMBER"/>
    <property type="match status" value="1"/>
</dbReference>
<dbReference type="OrthoDB" id="26401at2759"/>
<keyword evidence="4" id="KW-0131">Cell cycle</keyword>
<feature type="compositionally biased region" description="Polar residues" evidence="5">
    <location>
        <begin position="344"/>
        <end position="357"/>
    </location>
</feature>
<dbReference type="Proteomes" id="UP000813444">
    <property type="component" value="Unassembled WGS sequence"/>
</dbReference>
<dbReference type="PANTHER" id="PTHR12827:SF3">
    <property type="entry name" value="ANAPHASE-PROMOTING COMPLEX SUBUNIT 1"/>
    <property type="match status" value="1"/>
</dbReference>
<dbReference type="InterPro" id="IPR049255">
    <property type="entry name" value="Apc1_N"/>
</dbReference>
<dbReference type="InterPro" id="IPR024990">
    <property type="entry name" value="Apc1"/>
</dbReference>
<feature type="domain" description="Anaphase-promoting complex subunit 1 N-terminal" evidence="6">
    <location>
        <begin position="29"/>
        <end position="756"/>
    </location>
</feature>
<evidence type="ECO:0000256" key="4">
    <source>
        <dbReference type="ARBA" id="ARBA00023306"/>
    </source>
</evidence>
<evidence type="ECO:0000313" key="7">
    <source>
        <dbReference type="EMBL" id="KAH7322831.1"/>
    </source>
</evidence>
<reference evidence="7" key="1">
    <citation type="journal article" date="2021" name="Nat. Commun.">
        <title>Genetic determinants of endophytism in the Arabidopsis root mycobiome.</title>
        <authorList>
            <person name="Mesny F."/>
            <person name="Miyauchi S."/>
            <person name="Thiergart T."/>
            <person name="Pickel B."/>
            <person name="Atanasova L."/>
            <person name="Karlsson M."/>
            <person name="Huettel B."/>
            <person name="Barry K.W."/>
            <person name="Haridas S."/>
            <person name="Chen C."/>
            <person name="Bauer D."/>
            <person name="Andreopoulos W."/>
            <person name="Pangilinan J."/>
            <person name="LaButti K."/>
            <person name="Riley R."/>
            <person name="Lipzen A."/>
            <person name="Clum A."/>
            <person name="Drula E."/>
            <person name="Henrissat B."/>
            <person name="Kohler A."/>
            <person name="Grigoriev I.V."/>
            <person name="Martin F.M."/>
            <person name="Hacquard S."/>
        </authorList>
    </citation>
    <scope>NUCLEOTIDE SEQUENCE</scope>
    <source>
        <strain evidence="7">MPI-CAGE-CH-0235</strain>
    </source>
</reference>
<name>A0A8K0WSX3_9HYPO</name>
<dbReference type="GO" id="GO:0051301">
    <property type="term" value="P:cell division"/>
    <property type="evidence" value="ECO:0007669"/>
    <property type="project" value="UniProtKB-KW"/>
</dbReference>
<dbReference type="GO" id="GO:0007091">
    <property type="term" value="P:metaphase/anaphase transition of mitotic cell cycle"/>
    <property type="evidence" value="ECO:0007669"/>
    <property type="project" value="TreeGrafter"/>
</dbReference>
<organism evidence="7 8">
    <name type="scientific">Stachybotrys elegans</name>
    <dbReference type="NCBI Taxonomy" id="80388"/>
    <lineage>
        <taxon>Eukaryota</taxon>
        <taxon>Fungi</taxon>
        <taxon>Dikarya</taxon>
        <taxon>Ascomycota</taxon>
        <taxon>Pezizomycotina</taxon>
        <taxon>Sordariomycetes</taxon>
        <taxon>Hypocreomycetidae</taxon>
        <taxon>Hypocreales</taxon>
        <taxon>Stachybotryaceae</taxon>
        <taxon>Stachybotrys</taxon>
    </lineage>
</organism>
<sequence length="1960" mass="217924">MASVQSLGLHQPAGLQYAIDEQLISPNSSPDSYTWEYFLDSTGGTDIEDELITTENAVIWSRGGVLQKTFKFHLEKEPVTQALLAFFPTSEDEDAPASSPANGGKKNKSPALEKALVVVLKTQAHIYFLSGTTHVVHMPFEVEAAFPGPVGIIIQRRQKTENIAPLALKFPRVPPNSFVSSQLTAFDSSQLASFSVDSLGKPKSLPLGPNLTLENMWDAPVESQESHWPRLMSLTDPLLEIGLVVTDAEHEDFRAPVRNGRKKPSFLNPAEEILHIEQVKLPGIPPQSHDPLTLAVTVNRETNVYTVWRIAYLGHEDPFVGHRKGTKNKTNRRRSSMQPGFVSGASTPIPNVPTNIRDSFGAPLPGKRPRKSEKVEKPLDLVSSLEQQDKEGAGVTRRSSRRVSSMLARADLSASHERAVFAEQSHMQGHSFSRRHDSHGSQHGRLSAAYGQQIHPSLSSLLEAPVDDGLDDGFFNMGLEDRDFDGLQREIKFTKIHSVHSDTSNLRYSTSARPARSQSKVFLLAAPAFATNEYQRGQLLIGIQDSVEKRLQLIYLNLKLQPKFDIAAKAGKKPHPGEGAVIITPGEIRVAQSVVDSCKLMDEDQSVILILSEAQDGHHELSTQAPWRELTKISLSLLFVDDTKSLQFRGRSIDRDVKQKKSEVIDMAKGSIVGIRHARQRGVVDVVDTEGRLHQLKIQLQPKVVQVQRVLRVCQGVLPHSLGERLHAGWFHTMQWLQTQGESVANREWSALVVLLLASYLNIERTDSKNQPSTRLPVRRRRPASGSFGSVSDSDDWKALEAGETVNSLGCPAWMLNRGWEWALDGDLDHAMSPQQDHGFNPKFMARHVAFAKEFISSRLGEAALGAAGYLPTAQSKTPDARRQAATDIFMALHLLLEEEKLDIMIGEYTSPGRTDLRVVLCQIARWLKWHDFSSSYELGIQEEIDSRYDTELNLRPPIPPPFTKPSILDWIQESFLGSTKARFPTLADIYYTSSRLSESDKAHDGRWDSMTPRTLVLKRFFKLLRPKSTAVEMVEAMKESGMTPYFLQTLPEAVLAPLQDAISLCQSHPPSKWSKDLLELVRRSDISLILAPGKHARPPSSNILTPTHVSTYDFKLLCQTVDEANSVGYDEGEGTERQAVIRALFKEDCRLNEAQDLLSTHKARVVRLNSHPDWTESEYLEKQKDYVSRTATGTLAIPAGRGLLYYSLRFPLLTQKFYIGGFNLNCIVKPANVTVGVDKALFTEEKVCWGFFHQGVAAGLAISPNAKGIDTSWILYNKPGQDLSNRHAGFLLALGLNGHLKDVAKWVAFKYLTPKHTMTSIGLLLGLAASYLGTMDSLITRLLSVHATRMLPRGAAELNLSPLTQTSGIMGIGLLYCNSQHRRMSEIMLSEIEHIDDEDEEEPLRSECYRLAAGFALGFINLGKGNDLKGLHDMKLTEKLITHATATKNVDIVHVLDRAAAGAVMAIALIFMKTEDQIIARKVGVPDSVLQFDYVRPDILLLRTLARNLILWSKIEPTFDWIQSNLPSAYQTRYKLLSVTKLRSVDLPFYSILAGLCFSIALRFSGSASTKVRDLLLFYLDQFIRIARIPSTGPIQSDYQSFRYDEELARTNVRMCQDVLALSSAIVMAGTGDIPVLRRLRALHGGDNADRQDKPDTPYGSHLAAHLAIGALFLGCGTATFGSSNMAIAALLVAFYPIFPTNVMDNRSHLQAFRHFWVLATEQRCLVVKDVLTNQPVSVPVLIKMKPGLSSEPTLYRTAPCLLPPLDQIESLSTASAPQYWDVKLDFSNEELRAAFATSLSLFLKKRPPREGAFTSTLRALGKDTTRNDPLSWVFGLDSLQRITYAEREAILDNSEHDQDTGAAVDARMEMQRGILEGGDRERLEGAKLLFEWASVREKLRPAPPGVSESMDSQATILDKSQSSSTHQDAEDEEDVWWMGDGVVEDMKGQVWLAARDGE</sequence>
<dbReference type="FunFam" id="1.25.10.10:FF:000531">
    <property type="entry name" value="Negative regulator of mitosis"/>
    <property type="match status" value="1"/>
</dbReference>
<evidence type="ECO:0000259" key="6">
    <source>
        <dbReference type="Pfam" id="PF12859"/>
    </source>
</evidence>
<dbReference type="Gene3D" id="1.25.10.10">
    <property type="entry name" value="Leucine-rich Repeat Variant"/>
    <property type="match status" value="3"/>
</dbReference>
<proteinExistence type="inferred from homology"/>
<dbReference type="Pfam" id="PF12859">
    <property type="entry name" value="ANAPC1"/>
    <property type="match status" value="1"/>
</dbReference>